<dbReference type="SUPFAM" id="SSF55729">
    <property type="entry name" value="Acyl-CoA N-acyltransferases (Nat)"/>
    <property type="match status" value="1"/>
</dbReference>
<dbReference type="AlphaFoldDB" id="A0A1V8TDK7"/>
<accession>A0A1V8TDK7</accession>
<dbReference type="STRING" id="1507870.A0A1V8TDK7"/>
<dbReference type="Gene3D" id="3.40.630.30">
    <property type="match status" value="1"/>
</dbReference>
<dbReference type="EMBL" id="NAJO01000010">
    <property type="protein sequence ID" value="OQO09465.1"/>
    <property type="molecule type" value="Genomic_DNA"/>
</dbReference>
<proteinExistence type="predicted"/>
<dbReference type="Proteomes" id="UP000192596">
    <property type="component" value="Unassembled WGS sequence"/>
</dbReference>
<evidence type="ECO:0000313" key="1">
    <source>
        <dbReference type="EMBL" id="OQO09465.1"/>
    </source>
</evidence>
<comment type="caution">
    <text evidence="1">The sequence shown here is derived from an EMBL/GenBank/DDBJ whole genome shotgun (WGS) entry which is preliminary data.</text>
</comment>
<protein>
    <recommendedName>
        <fullName evidence="3">N-acetyltransferase domain-containing protein</fullName>
    </recommendedName>
</protein>
<name>A0A1V8TDK7_9PEZI</name>
<dbReference type="OrthoDB" id="410198at2759"/>
<reference evidence="2" key="1">
    <citation type="submission" date="2017-03" db="EMBL/GenBank/DDBJ databases">
        <title>Genomes of endolithic fungi from Antarctica.</title>
        <authorList>
            <person name="Coleine C."/>
            <person name="Masonjones S."/>
            <person name="Stajich J.E."/>
        </authorList>
    </citation>
    <scope>NUCLEOTIDE SEQUENCE [LARGE SCALE GENOMIC DNA]</scope>
    <source>
        <strain evidence="2">CCFEE 5527</strain>
    </source>
</reference>
<evidence type="ECO:0000313" key="2">
    <source>
        <dbReference type="Proteomes" id="UP000192596"/>
    </source>
</evidence>
<dbReference type="CDD" id="cd04301">
    <property type="entry name" value="NAT_SF"/>
    <property type="match status" value="1"/>
</dbReference>
<evidence type="ECO:0008006" key="3">
    <source>
        <dbReference type="Google" id="ProtNLM"/>
    </source>
</evidence>
<dbReference type="InterPro" id="IPR052523">
    <property type="entry name" value="Trichothecene_AcTrans"/>
</dbReference>
<dbReference type="PANTHER" id="PTHR42791:SF1">
    <property type="entry name" value="N-ACETYLTRANSFERASE DOMAIN-CONTAINING PROTEIN"/>
    <property type="match status" value="1"/>
</dbReference>
<sequence length="277" mass="31309">MAQTAQSIGASTVTLAGSSSKHPLNPSHPIVDIKVPSTAAREAVDKAVANSAGESVRVLKLEEYKQAAETLAEAFREDESSWYFLDTPDRQHWTREQKWELHVKIFEYIAYAHLLKGLVLSSGPNYDCVACWMPPGENMDDTLTLLRSGMWRLNYQLSPEGKTRFFSEFLPLLNDTKLQVLGPEVNDDSWYLVYIGTRSTGRGKGYARKVIEHVSRQADAEGRVCYLESSHAVNRIIYGKMGFELQKNIYLQRAKKHVELDIMVRQPRVDEKVMGGV</sequence>
<keyword evidence="2" id="KW-1185">Reference proteome</keyword>
<organism evidence="1 2">
    <name type="scientific">Cryoendolithus antarcticus</name>
    <dbReference type="NCBI Taxonomy" id="1507870"/>
    <lineage>
        <taxon>Eukaryota</taxon>
        <taxon>Fungi</taxon>
        <taxon>Dikarya</taxon>
        <taxon>Ascomycota</taxon>
        <taxon>Pezizomycotina</taxon>
        <taxon>Dothideomycetes</taxon>
        <taxon>Dothideomycetidae</taxon>
        <taxon>Cladosporiales</taxon>
        <taxon>Cladosporiaceae</taxon>
        <taxon>Cryoendolithus</taxon>
    </lineage>
</organism>
<dbReference type="PANTHER" id="PTHR42791">
    <property type="entry name" value="GNAT FAMILY ACETYLTRANSFERASE"/>
    <property type="match status" value="1"/>
</dbReference>
<dbReference type="InterPro" id="IPR016181">
    <property type="entry name" value="Acyl_CoA_acyltransferase"/>
</dbReference>
<gene>
    <name evidence="1" type="ORF">B0A48_04865</name>
</gene>
<dbReference type="InParanoid" id="A0A1V8TDK7"/>